<protein>
    <recommendedName>
        <fullName evidence="5">Ubiquinone biosynthesis O-methyltransferase</fullName>
    </recommendedName>
    <alternativeName>
        <fullName evidence="5">2-polyprenyl-6-hydroxyphenol methylase</fullName>
        <ecNumber evidence="5">2.1.1.222</ecNumber>
    </alternativeName>
    <alternativeName>
        <fullName evidence="5">3-demethylubiquinone 3-O-methyltransferase</fullName>
        <ecNumber evidence="5">2.1.1.64</ecNumber>
    </alternativeName>
</protein>
<keyword evidence="4 5" id="KW-0949">S-adenosyl-L-methionine</keyword>
<reference evidence="7 8" key="1">
    <citation type="submission" date="2017-07" db="EMBL/GenBank/DDBJ databases">
        <title>Draft Genome Sequences of Select Purple Nonsulfur Bacteria.</title>
        <authorList>
            <person name="Lasarre B."/>
            <person name="Mckinlay J.B."/>
        </authorList>
    </citation>
    <scope>NUCLEOTIDE SEQUENCE [LARGE SCALE GENOMIC DNA]</scope>
    <source>
        <strain evidence="7 8">DSM 11290</strain>
    </source>
</reference>
<organism evidence="7 8">
    <name type="scientific">Rhodobium orientis</name>
    <dbReference type="NCBI Taxonomy" id="34017"/>
    <lineage>
        <taxon>Bacteria</taxon>
        <taxon>Pseudomonadati</taxon>
        <taxon>Pseudomonadota</taxon>
        <taxon>Alphaproteobacteria</taxon>
        <taxon>Hyphomicrobiales</taxon>
        <taxon>Rhodobiaceae</taxon>
        <taxon>Rhodobium</taxon>
    </lineage>
</organism>
<dbReference type="NCBIfam" id="TIGR01983">
    <property type="entry name" value="UbiG"/>
    <property type="match status" value="1"/>
</dbReference>
<dbReference type="HAMAP" id="MF_00472">
    <property type="entry name" value="UbiG"/>
    <property type="match status" value="1"/>
</dbReference>
<dbReference type="InterPro" id="IPR010233">
    <property type="entry name" value="UbiG_MeTrfase"/>
</dbReference>
<dbReference type="GO" id="GO:0010420">
    <property type="term" value="F:polyprenyldihydroxybenzoate methyltransferase activity"/>
    <property type="evidence" value="ECO:0007669"/>
    <property type="project" value="InterPro"/>
</dbReference>
<dbReference type="SUPFAM" id="SSF53335">
    <property type="entry name" value="S-adenosyl-L-methionine-dependent methyltransferases"/>
    <property type="match status" value="1"/>
</dbReference>
<keyword evidence="1 5" id="KW-0489">Methyltransferase</keyword>
<dbReference type="GO" id="GO:0032259">
    <property type="term" value="P:methylation"/>
    <property type="evidence" value="ECO:0007669"/>
    <property type="project" value="UniProtKB-KW"/>
</dbReference>
<dbReference type="PANTHER" id="PTHR43464">
    <property type="entry name" value="METHYLTRANSFERASE"/>
    <property type="match status" value="1"/>
</dbReference>
<feature type="binding site" evidence="5">
    <location>
        <position position="153"/>
    </location>
    <ligand>
        <name>S-adenosyl-L-methionine</name>
        <dbReference type="ChEBI" id="CHEBI:59789"/>
    </ligand>
</feature>
<comment type="caution">
    <text evidence="7">The sequence shown here is derived from an EMBL/GenBank/DDBJ whole genome shotgun (WGS) entry which is preliminary data.</text>
</comment>
<dbReference type="EC" id="2.1.1.222" evidence="5"/>
<dbReference type="GO" id="GO:0102208">
    <property type="term" value="F:2-polyprenyl-6-hydroxyphenol methylase activity"/>
    <property type="evidence" value="ECO:0007669"/>
    <property type="project" value="UniProtKB-EC"/>
</dbReference>
<evidence type="ECO:0000256" key="4">
    <source>
        <dbReference type="ARBA" id="ARBA00022691"/>
    </source>
</evidence>
<comment type="pathway">
    <text evidence="5">Cofactor biosynthesis; ubiquinone biosynthesis.</text>
</comment>
<dbReference type="GO" id="GO:0061542">
    <property type="term" value="F:3-demethylubiquinol 3-O-methyltransferase activity"/>
    <property type="evidence" value="ECO:0007669"/>
    <property type="project" value="UniProtKB-UniRule"/>
</dbReference>
<dbReference type="PANTHER" id="PTHR43464:SF19">
    <property type="entry name" value="UBIQUINONE BIOSYNTHESIS O-METHYLTRANSFERASE, MITOCHONDRIAL"/>
    <property type="match status" value="1"/>
</dbReference>
<evidence type="ECO:0000313" key="7">
    <source>
        <dbReference type="EMBL" id="RAI25091.1"/>
    </source>
</evidence>
<sequence length="266" mass="29085">MTAAAPDKNTGAKNTAETPIAETGTVDADEVARFSAMADAWWDPTGKFRPLHKINPVRLAYIRDTVTRQLRRDAKADKPLKGLKLLDIGCGGGLLSEPMTRLGATVVGADPSRNNIETARLHAERSGLAIDYRQTTAEDIAAGGEKFDVILNMEVVEHVADVDLFLRTCSDLLKPGGIMTVATLNRTLKAYALAIVGAEYILRWLPRGTHQWDKFLKPAELEASLQAAGLDVIDRSGIVFDPLRDQWNASPDMSVNYMLATQKPME</sequence>
<accession>A0A327JGN4</accession>
<dbReference type="Proteomes" id="UP000249299">
    <property type="component" value="Unassembled WGS sequence"/>
</dbReference>
<evidence type="ECO:0000313" key="8">
    <source>
        <dbReference type="Proteomes" id="UP000249299"/>
    </source>
</evidence>
<evidence type="ECO:0000256" key="5">
    <source>
        <dbReference type="HAMAP-Rule" id="MF_00472"/>
    </source>
</evidence>
<proteinExistence type="inferred from homology"/>
<dbReference type="EMBL" id="NPEV01000056">
    <property type="protein sequence ID" value="RAI25091.1"/>
    <property type="molecule type" value="Genomic_DNA"/>
</dbReference>
<keyword evidence="3 5" id="KW-0831">Ubiquinone biosynthesis</keyword>
<gene>
    <name evidence="5" type="primary">ubiG</name>
    <name evidence="7" type="ORF">CH339_19650</name>
</gene>
<comment type="function">
    <text evidence="5">O-methyltransferase that catalyzes the 2 O-methylation steps in the ubiquinone biosynthetic pathway.</text>
</comment>
<dbReference type="OrthoDB" id="9801538at2"/>
<comment type="catalytic activity">
    <reaction evidence="5">
        <text>a 3-(all-trans-polyprenyl)benzene-1,2-diol + S-adenosyl-L-methionine = a 2-methoxy-6-(all-trans-polyprenyl)phenol + S-adenosyl-L-homocysteine + H(+)</text>
        <dbReference type="Rhea" id="RHEA:31411"/>
        <dbReference type="Rhea" id="RHEA-COMP:9550"/>
        <dbReference type="Rhea" id="RHEA-COMP:9551"/>
        <dbReference type="ChEBI" id="CHEBI:15378"/>
        <dbReference type="ChEBI" id="CHEBI:57856"/>
        <dbReference type="ChEBI" id="CHEBI:59789"/>
        <dbReference type="ChEBI" id="CHEBI:62729"/>
        <dbReference type="ChEBI" id="CHEBI:62731"/>
        <dbReference type="EC" id="2.1.1.222"/>
    </reaction>
</comment>
<dbReference type="EC" id="2.1.1.64" evidence="5"/>
<dbReference type="AlphaFoldDB" id="A0A327JGN4"/>
<dbReference type="CDD" id="cd02440">
    <property type="entry name" value="AdoMet_MTases"/>
    <property type="match status" value="1"/>
</dbReference>
<feature type="binding site" evidence="5">
    <location>
        <position position="110"/>
    </location>
    <ligand>
        <name>S-adenosyl-L-methionine</name>
        <dbReference type="ChEBI" id="CHEBI:59789"/>
    </ligand>
</feature>
<dbReference type="Gene3D" id="3.40.50.150">
    <property type="entry name" value="Vaccinia Virus protein VP39"/>
    <property type="match status" value="1"/>
</dbReference>
<dbReference type="InterPro" id="IPR029063">
    <property type="entry name" value="SAM-dependent_MTases_sf"/>
</dbReference>
<keyword evidence="8" id="KW-1185">Reference proteome</keyword>
<dbReference type="Pfam" id="PF13489">
    <property type="entry name" value="Methyltransf_23"/>
    <property type="match status" value="1"/>
</dbReference>
<evidence type="ECO:0000256" key="2">
    <source>
        <dbReference type="ARBA" id="ARBA00022679"/>
    </source>
</evidence>
<comment type="catalytic activity">
    <reaction evidence="5">
        <text>a 3-demethylubiquinol + S-adenosyl-L-methionine = a ubiquinol + S-adenosyl-L-homocysteine + H(+)</text>
        <dbReference type="Rhea" id="RHEA:44380"/>
        <dbReference type="Rhea" id="RHEA-COMP:9566"/>
        <dbReference type="Rhea" id="RHEA-COMP:10914"/>
        <dbReference type="ChEBI" id="CHEBI:15378"/>
        <dbReference type="ChEBI" id="CHEBI:17976"/>
        <dbReference type="ChEBI" id="CHEBI:57856"/>
        <dbReference type="ChEBI" id="CHEBI:59789"/>
        <dbReference type="ChEBI" id="CHEBI:84422"/>
        <dbReference type="EC" id="2.1.1.64"/>
    </reaction>
</comment>
<dbReference type="UniPathway" id="UPA00232"/>
<comment type="similarity">
    <text evidence="5">Belongs to the methyltransferase superfamily. UbiG/COQ3 family.</text>
</comment>
<evidence type="ECO:0000256" key="1">
    <source>
        <dbReference type="ARBA" id="ARBA00022603"/>
    </source>
</evidence>
<name>A0A327JGN4_9HYPH</name>
<feature type="binding site" evidence="5">
    <location>
        <position position="58"/>
    </location>
    <ligand>
        <name>S-adenosyl-L-methionine</name>
        <dbReference type="ChEBI" id="CHEBI:59789"/>
    </ligand>
</feature>
<evidence type="ECO:0000256" key="6">
    <source>
        <dbReference type="SAM" id="MobiDB-lite"/>
    </source>
</evidence>
<feature type="region of interest" description="Disordered" evidence="6">
    <location>
        <begin position="1"/>
        <end position="24"/>
    </location>
</feature>
<keyword evidence="2 5" id="KW-0808">Transferase</keyword>
<feature type="binding site" evidence="5">
    <location>
        <position position="89"/>
    </location>
    <ligand>
        <name>S-adenosyl-L-methionine</name>
        <dbReference type="ChEBI" id="CHEBI:59789"/>
    </ligand>
</feature>
<evidence type="ECO:0000256" key="3">
    <source>
        <dbReference type="ARBA" id="ARBA00022688"/>
    </source>
</evidence>